<organism evidence="4 5">
    <name type="scientific">Candidatus Woykebacteria bacterium RIFCSPHIGHO2_12_FULL_45_10</name>
    <dbReference type="NCBI Taxonomy" id="1802603"/>
    <lineage>
        <taxon>Bacteria</taxon>
        <taxon>Candidatus Woykeibacteriota</taxon>
    </lineage>
</organism>
<comment type="caution">
    <text evidence="4">The sequence shown here is derived from an EMBL/GenBank/DDBJ whole genome shotgun (WGS) entry which is preliminary data.</text>
</comment>
<reference evidence="4 5" key="1">
    <citation type="journal article" date="2016" name="Nat. Commun.">
        <title>Thousands of microbial genomes shed light on interconnected biogeochemical processes in an aquifer system.</title>
        <authorList>
            <person name="Anantharaman K."/>
            <person name="Brown C.T."/>
            <person name="Hug L.A."/>
            <person name="Sharon I."/>
            <person name="Castelle C.J."/>
            <person name="Probst A.J."/>
            <person name="Thomas B.C."/>
            <person name="Singh A."/>
            <person name="Wilkins M.J."/>
            <person name="Karaoz U."/>
            <person name="Brodie E.L."/>
            <person name="Williams K.H."/>
            <person name="Hubbard S.S."/>
            <person name="Banfield J.F."/>
        </authorList>
    </citation>
    <scope>NUCLEOTIDE SEQUENCE [LARGE SCALE GENOMIC DNA]</scope>
</reference>
<keyword evidence="2" id="KW-0808">Transferase</keyword>
<dbReference type="PANTHER" id="PTHR34106:SF5">
    <property type="entry name" value="GLYCOSIDASE"/>
    <property type="match status" value="1"/>
</dbReference>
<dbReference type="Gene3D" id="2.115.10.20">
    <property type="entry name" value="Glycosyl hydrolase domain, family 43"/>
    <property type="match status" value="1"/>
</dbReference>
<dbReference type="Proteomes" id="UP000178068">
    <property type="component" value="Unassembled WGS sequence"/>
</dbReference>
<name>A0A1G1WQ28_9BACT</name>
<evidence type="ECO:0000256" key="1">
    <source>
        <dbReference type="ARBA" id="ARBA00022676"/>
    </source>
</evidence>
<dbReference type="InterPro" id="IPR023296">
    <property type="entry name" value="Glyco_hydro_beta-prop_sf"/>
</dbReference>
<evidence type="ECO:0000256" key="3">
    <source>
        <dbReference type="ARBA" id="ARBA00024356"/>
    </source>
</evidence>
<gene>
    <name evidence="4" type="ORF">A3F35_01210</name>
</gene>
<dbReference type="Pfam" id="PF04041">
    <property type="entry name" value="Glyco_hydro_130"/>
    <property type="match status" value="1"/>
</dbReference>
<dbReference type="SUPFAM" id="SSF75005">
    <property type="entry name" value="Arabinanase/levansucrase/invertase"/>
    <property type="match status" value="1"/>
</dbReference>
<sequence>MKLRRFEGNPIITPTKNWWENKFVSNPGATRYNGKIVLLYRAQGGDHISRFGLAVSDDGFNFERFPEPAVDADGVDPYERLGIEDPRITQIGETYYIFYTAASVYSAAEAKVKRVFPDPSRPPWRIRTCLLTTKDFKRFDRHGVVFKDVDTKDSALFSGKIGGKFVLMHRFYPDIHISFSEDLTNWTDYKPFIQVRKESWDSERLGTGAPPIKTEKGWLLLYHGVDQKHVYRLGLVLLDLKDPTKILYRSSEPVFEPVEMYEKEGQFPNVVYSAGWIEQENEFLVYYGAADRVVGVASLDKSQLGF</sequence>
<accession>A0A1G1WQ28</accession>
<evidence type="ECO:0000313" key="4">
    <source>
        <dbReference type="EMBL" id="OGY29307.1"/>
    </source>
</evidence>
<dbReference type="PANTHER" id="PTHR34106">
    <property type="entry name" value="GLYCOSIDASE"/>
    <property type="match status" value="1"/>
</dbReference>
<comment type="similarity">
    <text evidence="3">Belongs to the glycosyl hydrolase 130 family.</text>
</comment>
<evidence type="ECO:0000256" key="2">
    <source>
        <dbReference type="ARBA" id="ARBA00022679"/>
    </source>
</evidence>
<dbReference type="InterPro" id="IPR007184">
    <property type="entry name" value="Mannoside_phosphorylase"/>
</dbReference>
<evidence type="ECO:0008006" key="6">
    <source>
        <dbReference type="Google" id="ProtNLM"/>
    </source>
</evidence>
<dbReference type="STRING" id="1802603.A3F35_01210"/>
<dbReference type="CDD" id="cd18614">
    <property type="entry name" value="GH130"/>
    <property type="match status" value="1"/>
</dbReference>
<dbReference type="GO" id="GO:0016757">
    <property type="term" value="F:glycosyltransferase activity"/>
    <property type="evidence" value="ECO:0007669"/>
    <property type="project" value="UniProtKB-KW"/>
</dbReference>
<dbReference type="AlphaFoldDB" id="A0A1G1WQ28"/>
<dbReference type="EMBL" id="MHCZ01000037">
    <property type="protein sequence ID" value="OGY29307.1"/>
    <property type="molecule type" value="Genomic_DNA"/>
</dbReference>
<keyword evidence="1" id="KW-0328">Glycosyltransferase</keyword>
<evidence type="ECO:0000313" key="5">
    <source>
        <dbReference type="Proteomes" id="UP000178068"/>
    </source>
</evidence>
<protein>
    <recommendedName>
        <fullName evidence="6">Glycosidase</fullName>
    </recommendedName>
</protein>
<dbReference type="PIRSF" id="PIRSF016202">
    <property type="entry name" value="PH1107"/>
    <property type="match status" value="1"/>
</dbReference>
<proteinExistence type="inferred from homology"/>